<evidence type="ECO:0000256" key="1">
    <source>
        <dbReference type="ARBA" id="ARBA00004141"/>
    </source>
</evidence>
<evidence type="ECO:0000313" key="9">
    <source>
        <dbReference type="Proteomes" id="UP001519295"/>
    </source>
</evidence>
<comment type="caution">
    <text evidence="8">The sequence shown here is derived from an EMBL/GenBank/DDBJ whole genome shotgun (WGS) entry which is preliminary data.</text>
</comment>
<keyword evidence="5 6" id="KW-0472">Membrane</keyword>
<feature type="transmembrane region" description="Helical" evidence="6">
    <location>
        <begin position="79"/>
        <end position="99"/>
    </location>
</feature>
<gene>
    <name evidence="8" type="ORF">JOF36_002151</name>
</gene>
<dbReference type="InterPro" id="IPR050638">
    <property type="entry name" value="AA-Vitamin_Transporters"/>
</dbReference>
<evidence type="ECO:0000256" key="4">
    <source>
        <dbReference type="ARBA" id="ARBA00022989"/>
    </source>
</evidence>
<comment type="subcellular location">
    <subcellularLocation>
        <location evidence="1">Membrane</location>
        <topology evidence="1">Multi-pass membrane protein</topology>
    </subcellularLocation>
</comment>
<feature type="transmembrane region" description="Helical" evidence="6">
    <location>
        <begin position="167"/>
        <end position="188"/>
    </location>
</feature>
<organism evidence="8 9">
    <name type="scientific">Pseudonocardia parietis</name>
    <dbReference type="NCBI Taxonomy" id="570936"/>
    <lineage>
        <taxon>Bacteria</taxon>
        <taxon>Bacillati</taxon>
        <taxon>Actinomycetota</taxon>
        <taxon>Actinomycetes</taxon>
        <taxon>Pseudonocardiales</taxon>
        <taxon>Pseudonocardiaceae</taxon>
        <taxon>Pseudonocardia</taxon>
    </lineage>
</organism>
<evidence type="ECO:0000256" key="2">
    <source>
        <dbReference type="ARBA" id="ARBA00007362"/>
    </source>
</evidence>
<feature type="transmembrane region" description="Helical" evidence="6">
    <location>
        <begin position="200"/>
        <end position="220"/>
    </location>
</feature>
<comment type="similarity">
    <text evidence="2">Belongs to the EamA transporter family.</text>
</comment>
<feature type="transmembrane region" description="Helical" evidence="6">
    <location>
        <begin position="111"/>
        <end position="131"/>
    </location>
</feature>
<sequence>MWGTAPVAFAAVGDLSPLAVSAWRLTVAAAVLGLLAVATGAMAAVLAAVQTSPVPVVVIGLGVAAYQALWFASIPLVGAAVSTVVALGLAPIGVTAWEALCTRRTPAPSRLGTIAVAVTGLVLVSTVDAGTGTAPTAGVLLAIASGLIYAAVTVVGRHAAPRITPMVLTTMTTTVGALGLLPLAMLTGPVGTSAPASLRALGYLGVVTMAGGYLLLYTGLRTASAGTAAVATLLEPATAAVLAVLLLGESLPAHGVAGVVLIFGAVTALRNR</sequence>
<feature type="domain" description="EamA" evidence="7">
    <location>
        <begin position="137"/>
        <end position="267"/>
    </location>
</feature>
<evidence type="ECO:0000256" key="6">
    <source>
        <dbReference type="SAM" id="Phobius"/>
    </source>
</evidence>
<feature type="transmembrane region" description="Helical" evidence="6">
    <location>
        <begin position="56"/>
        <end position="73"/>
    </location>
</feature>
<evidence type="ECO:0000256" key="3">
    <source>
        <dbReference type="ARBA" id="ARBA00022692"/>
    </source>
</evidence>
<feature type="transmembrane region" description="Helical" evidence="6">
    <location>
        <begin position="137"/>
        <end position="155"/>
    </location>
</feature>
<name>A0ABS4VR93_9PSEU</name>
<dbReference type="PANTHER" id="PTHR32322">
    <property type="entry name" value="INNER MEMBRANE TRANSPORTER"/>
    <property type="match status" value="1"/>
</dbReference>
<accession>A0ABS4VR93</accession>
<feature type="transmembrane region" description="Helical" evidence="6">
    <location>
        <begin position="25"/>
        <end position="49"/>
    </location>
</feature>
<proteinExistence type="inferred from homology"/>
<dbReference type="PANTHER" id="PTHR32322:SF2">
    <property type="entry name" value="EAMA DOMAIN-CONTAINING PROTEIN"/>
    <property type="match status" value="1"/>
</dbReference>
<dbReference type="InterPro" id="IPR037185">
    <property type="entry name" value="EmrE-like"/>
</dbReference>
<feature type="transmembrane region" description="Helical" evidence="6">
    <location>
        <begin position="227"/>
        <end position="247"/>
    </location>
</feature>
<dbReference type="SUPFAM" id="SSF103481">
    <property type="entry name" value="Multidrug resistance efflux transporter EmrE"/>
    <property type="match status" value="2"/>
</dbReference>
<feature type="transmembrane region" description="Helical" evidence="6">
    <location>
        <begin position="253"/>
        <end position="269"/>
    </location>
</feature>
<dbReference type="Pfam" id="PF00892">
    <property type="entry name" value="EamA"/>
    <property type="match status" value="1"/>
</dbReference>
<keyword evidence="9" id="KW-1185">Reference proteome</keyword>
<evidence type="ECO:0000256" key="5">
    <source>
        <dbReference type="ARBA" id="ARBA00023136"/>
    </source>
</evidence>
<evidence type="ECO:0000259" key="7">
    <source>
        <dbReference type="Pfam" id="PF00892"/>
    </source>
</evidence>
<dbReference type="InterPro" id="IPR000620">
    <property type="entry name" value="EamA_dom"/>
</dbReference>
<keyword evidence="4 6" id="KW-1133">Transmembrane helix</keyword>
<dbReference type="Proteomes" id="UP001519295">
    <property type="component" value="Unassembled WGS sequence"/>
</dbReference>
<evidence type="ECO:0000313" key="8">
    <source>
        <dbReference type="EMBL" id="MBP2366455.1"/>
    </source>
</evidence>
<reference evidence="8 9" key="1">
    <citation type="submission" date="2021-03" db="EMBL/GenBank/DDBJ databases">
        <title>Sequencing the genomes of 1000 actinobacteria strains.</title>
        <authorList>
            <person name="Klenk H.-P."/>
        </authorList>
    </citation>
    <scope>NUCLEOTIDE SEQUENCE [LARGE SCALE GENOMIC DNA]</scope>
    <source>
        <strain evidence="8 9">DSM 45256</strain>
    </source>
</reference>
<dbReference type="EMBL" id="JAGINU010000001">
    <property type="protein sequence ID" value="MBP2366455.1"/>
    <property type="molecule type" value="Genomic_DNA"/>
</dbReference>
<keyword evidence="3 6" id="KW-0812">Transmembrane</keyword>
<protein>
    <submittedName>
        <fullName evidence="8">DME family drug/metabolite transporter</fullName>
    </submittedName>
</protein>